<dbReference type="SUPFAM" id="SSF51445">
    <property type="entry name" value="(Trans)glycosidases"/>
    <property type="match status" value="1"/>
</dbReference>
<dbReference type="GO" id="GO:0005975">
    <property type="term" value="P:carbohydrate metabolic process"/>
    <property type="evidence" value="ECO:0007669"/>
    <property type="project" value="InterPro"/>
</dbReference>
<evidence type="ECO:0008006" key="7">
    <source>
        <dbReference type="Google" id="ProtNLM"/>
    </source>
</evidence>
<keyword evidence="1" id="KW-0378">Hydrolase</keyword>
<accession>A0A2G9YJU3</accession>
<dbReference type="InterPro" id="IPR013529">
    <property type="entry name" value="Glyco_hydro_42_N"/>
</dbReference>
<dbReference type="Pfam" id="PF11790">
    <property type="entry name" value="Glyco_hydro_cc"/>
    <property type="match status" value="1"/>
</dbReference>
<dbReference type="InterPro" id="IPR051923">
    <property type="entry name" value="Glycosyl_Hydrolase_39"/>
</dbReference>
<name>A0A2G9YJU3_9BACT</name>
<evidence type="ECO:0000256" key="1">
    <source>
        <dbReference type="ARBA" id="ARBA00022801"/>
    </source>
</evidence>
<evidence type="ECO:0000259" key="4">
    <source>
        <dbReference type="Pfam" id="PF11790"/>
    </source>
</evidence>
<dbReference type="AlphaFoldDB" id="A0A2G9YJU3"/>
<dbReference type="Proteomes" id="UP000231292">
    <property type="component" value="Unassembled WGS sequence"/>
</dbReference>
<dbReference type="Gene3D" id="3.20.20.80">
    <property type="entry name" value="Glycosidases"/>
    <property type="match status" value="1"/>
</dbReference>
<proteinExistence type="predicted"/>
<evidence type="ECO:0000313" key="5">
    <source>
        <dbReference type="EMBL" id="PIP19412.1"/>
    </source>
</evidence>
<evidence type="ECO:0000313" key="6">
    <source>
        <dbReference type="Proteomes" id="UP000231292"/>
    </source>
</evidence>
<organism evidence="5 6">
    <name type="scientific">Candidatus Sherwoodlollariibacterium unditelluris</name>
    <dbReference type="NCBI Taxonomy" id="1974757"/>
    <lineage>
        <taxon>Bacteria</taxon>
        <taxon>Pseudomonadati</taxon>
        <taxon>Candidatus Omnitrophota</taxon>
        <taxon>Candidatus Sherwoodlollariibacterium</taxon>
    </lineage>
</organism>
<feature type="domain" description="Glycoside hydrolase family 42 N-terminal" evidence="3">
    <location>
        <begin position="67"/>
        <end position="118"/>
    </location>
</feature>
<evidence type="ECO:0000259" key="3">
    <source>
        <dbReference type="Pfam" id="PF02449"/>
    </source>
</evidence>
<gene>
    <name evidence="5" type="ORF">COX41_02985</name>
</gene>
<keyword evidence="2" id="KW-0326">Glycosidase</keyword>
<feature type="domain" description="Asl1-like glycosyl hydrolase catalytic" evidence="4">
    <location>
        <begin position="149"/>
        <end position="326"/>
    </location>
</feature>
<dbReference type="PANTHER" id="PTHR12631">
    <property type="entry name" value="ALPHA-L-IDURONIDASE"/>
    <property type="match status" value="1"/>
</dbReference>
<protein>
    <recommendedName>
        <fullName evidence="7">Glycoside hydrolase family 5 domain-containing protein</fullName>
    </recommendedName>
</protein>
<evidence type="ECO:0000256" key="2">
    <source>
        <dbReference type="ARBA" id="ARBA00023295"/>
    </source>
</evidence>
<dbReference type="InterPro" id="IPR024655">
    <property type="entry name" value="Asl1_glyco_hydro_catalytic"/>
</dbReference>
<dbReference type="GO" id="GO:0004565">
    <property type="term" value="F:beta-galactosidase activity"/>
    <property type="evidence" value="ECO:0007669"/>
    <property type="project" value="InterPro"/>
</dbReference>
<dbReference type="InterPro" id="IPR017853">
    <property type="entry name" value="GH"/>
</dbReference>
<comment type="caution">
    <text evidence="5">The sequence shown here is derived from an EMBL/GenBank/DDBJ whole genome shotgun (WGS) entry which is preliminary data.</text>
</comment>
<dbReference type="GO" id="GO:0009341">
    <property type="term" value="C:beta-galactosidase complex"/>
    <property type="evidence" value="ECO:0007669"/>
    <property type="project" value="InterPro"/>
</dbReference>
<reference evidence="5 6" key="1">
    <citation type="submission" date="2017-09" db="EMBL/GenBank/DDBJ databases">
        <title>Depth-based differentiation of microbial function through sediment-hosted aquifers and enrichment of novel symbionts in the deep terrestrial subsurface.</title>
        <authorList>
            <person name="Probst A.J."/>
            <person name="Ladd B."/>
            <person name="Jarett J.K."/>
            <person name="Geller-Mcgrath D.E."/>
            <person name="Sieber C.M."/>
            <person name="Emerson J.B."/>
            <person name="Anantharaman K."/>
            <person name="Thomas B.C."/>
            <person name="Malmstrom R."/>
            <person name="Stieglmeier M."/>
            <person name="Klingl A."/>
            <person name="Woyke T."/>
            <person name="Ryan C.M."/>
            <person name="Banfield J.F."/>
        </authorList>
    </citation>
    <scope>NUCLEOTIDE SEQUENCE [LARGE SCALE GENOMIC DNA]</scope>
    <source>
        <strain evidence="5">CG23_combo_of_CG06-09_8_20_14_all_41_10</strain>
    </source>
</reference>
<sequence>MITSILNRIRISNFFPFLVLFLSIIVSRLAIAEERAEDSNMNNPFGVLEFLHWNHSWNNYKYASPLDWEKSIERMKEAGVGWVRMDFLWQDIEPEAGAFKFDKYDQIVELLNKNNIYILGILDYSVGWAAACDKWNCPPKDNELFVKYAMKVIQRYKAKIKHWEVWNEPDSSVYWSNQDGLKSYCALLKDVYRAAKKIDPDCKILNGGLANGLASVNRLYDNGAKDYFDILNIHFFESPLHQGTIKAVTVYPKLAYKVMSRNGDANKKIWITEIGCPGVKRGINTDNWWMGKNPTEKQQAGWVKQVYTELLKDKNVGKVFWAFFRDCSGHWDNGVDYFGLVRWDFSRKPSFKAYEKCFQQWRRSGAGGGS</sequence>
<dbReference type="EMBL" id="PCRK01000067">
    <property type="protein sequence ID" value="PIP19412.1"/>
    <property type="molecule type" value="Genomic_DNA"/>
</dbReference>
<dbReference type="Pfam" id="PF02449">
    <property type="entry name" value="Glyco_hydro_42"/>
    <property type="match status" value="1"/>
</dbReference>
<dbReference type="PANTHER" id="PTHR12631:SF10">
    <property type="entry name" value="BETA-XYLOSIDASE-LIKE PROTEIN-RELATED"/>
    <property type="match status" value="1"/>
</dbReference>